<sequence>MKGLIFFLYIVTCYGDNIFSARVKDSNDNFSPRARNFSIEILHNTQSETDGHVVISPFGIWTLLTGLALGANGKSQSQLTRALVLPRNKNKILKGYKNLTKSVLEPRTQKVKLENKNFVFLDKDFDISRDFENTLKSDFGAEVRNLDFKNSTAAAQVANGFIKESGVTMSDVLRAEDFNVKGMLLTNVISFEAPWSFPFNTSDTKPEDFYNEHGEKIGKVNMMYQLGEFSVTDVPSLQAYALEMPYGSEGDDKFSMLIILPHPKINVNEVYKRFTTATLGDICEKLQKDIAEFGINELYVKLPRFKISTNIILNGPLNRMGVFDIFNPYEANFNKITKENIYISSIVHKADIEVTEYGTKATAHSVAVLNTKIFPKELIFDRPFIYFVLEKPTTTVIFNGIYSKPSQF</sequence>
<dbReference type="AlphaFoldDB" id="A0A8J9U8E9"/>
<dbReference type="InterPro" id="IPR023795">
    <property type="entry name" value="Serpin_CS"/>
</dbReference>
<dbReference type="InterPro" id="IPR000215">
    <property type="entry name" value="Serpin_fam"/>
</dbReference>
<dbReference type="OrthoDB" id="9440847at2759"/>
<dbReference type="Proteomes" id="UP000838878">
    <property type="component" value="Chromosome 10"/>
</dbReference>
<accession>A0A8J9U8E9</accession>
<dbReference type="PROSITE" id="PS00284">
    <property type="entry name" value="SERPIN"/>
    <property type="match status" value="1"/>
</dbReference>
<dbReference type="EMBL" id="OV170230">
    <property type="protein sequence ID" value="CAH0715039.1"/>
    <property type="molecule type" value="Genomic_DNA"/>
</dbReference>
<protein>
    <recommendedName>
        <fullName evidence="5">Serpin domain-containing protein</fullName>
    </recommendedName>
</protein>
<dbReference type="InterPro" id="IPR042185">
    <property type="entry name" value="Serpin_sf_2"/>
</dbReference>
<dbReference type="InterPro" id="IPR036186">
    <property type="entry name" value="Serpin_sf"/>
</dbReference>
<evidence type="ECO:0000256" key="2">
    <source>
        <dbReference type="ARBA" id="ARBA00022900"/>
    </source>
</evidence>
<dbReference type="PANTHER" id="PTHR11461:SF367">
    <property type="entry name" value="GH21475P-RELATED"/>
    <property type="match status" value="1"/>
</dbReference>
<dbReference type="SUPFAM" id="SSF56574">
    <property type="entry name" value="Serpins"/>
    <property type="match status" value="1"/>
</dbReference>
<feature type="domain" description="Serpin" evidence="5">
    <location>
        <begin position="39"/>
        <end position="405"/>
    </location>
</feature>
<comment type="similarity">
    <text evidence="3">Belongs to the serpin family.</text>
</comment>
<evidence type="ECO:0000313" key="7">
    <source>
        <dbReference type="Proteomes" id="UP000838878"/>
    </source>
</evidence>
<dbReference type="Pfam" id="PF00079">
    <property type="entry name" value="Serpin"/>
    <property type="match status" value="1"/>
</dbReference>
<dbReference type="Gene3D" id="2.30.39.10">
    <property type="entry name" value="Alpha-1-antitrypsin, domain 1"/>
    <property type="match status" value="1"/>
</dbReference>
<feature type="chain" id="PRO_5035434003" description="Serpin domain-containing protein" evidence="4">
    <location>
        <begin position="16"/>
        <end position="408"/>
    </location>
</feature>
<keyword evidence="4" id="KW-0732">Signal</keyword>
<keyword evidence="2" id="KW-0722">Serine protease inhibitor</keyword>
<proteinExistence type="inferred from homology"/>
<organism evidence="6 7">
    <name type="scientific">Brenthis ino</name>
    <name type="common">lesser marbled fritillary</name>
    <dbReference type="NCBI Taxonomy" id="405034"/>
    <lineage>
        <taxon>Eukaryota</taxon>
        <taxon>Metazoa</taxon>
        <taxon>Ecdysozoa</taxon>
        <taxon>Arthropoda</taxon>
        <taxon>Hexapoda</taxon>
        <taxon>Insecta</taxon>
        <taxon>Pterygota</taxon>
        <taxon>Neoptera</taxon>
        <taxon>Endopterygota</taxon>
        <taxon>Lepidoptera</taxon>
        <taxon>Glossata</taxon>
        <taxon>Ditrysia</taxon>
        <taxon>Papilionoidea</taxon>
        <taxon>Nymphalidae</taxon>
        <taxon>Heliconiinae</taxon>
        <taxon>Argynnini</taxon>
        <taxon>Brenthis</taxon>
    </lineage>
</organism>
<evidence type="ECO:0000259" key="5">
    <source>
        <dbReference type="SMART" id="SM00093"/>
    </source>
</evidence>
<feature type="signal peptide" evidence="4">
    <location>
        <begin position="1"/>
        <end position="15"/>
    </location>
</feature>
<gene>
    <name evidence="6" type="ORF">BINO364_LOCUS2027</name>
</gene>
<dbReference type="PANTHER" id="PTHR11461">
    <property type="entry name" value="SERINE PROTEASE INHIBITOR, SERPIN"/>
    <property type="match status" value="1"/>
</dbReference>
<dbReference type="InterPro" id="IPR023796">
    <property type="entry name" value="Serpin_dom"/>
</dbReference>
<dbReference type="SMART" id="SM00093">
    <property type="entry name" value="SERPIN"/>
    <property type="match status" value="1"/>
</dbReference>
<evidence type="ECO:0000256" key="1">
    <source>
        <dbReference type="ARBA" id="ARBA00022690"/>
    </source>
</evidence>
<keyword evidence="7" id="KW-1185">Reference proteome</keyword>
<dbReference type="Gene3D" id="3.30.497.10">
    <property type="entry name" value="Antithrombin, subunit I, domain 2"/>
    <property type="match status" value="1"/>
</dbReference>
<keyword evidence="1" id="KW-0646">Protease inhibitor</keyword>
<dbReference type="CDD" id="cd19598">
    <property type="entry name" value="serpin77Ba-like_insects"/>
    <property type="match status" value="1"/>
</dbReference>
<dbReference type="GO" id="GO:0004867">
    <property type="term" value="F:serine-type endopeptidase inhibitor activity"/>
    <property type="evidence" value="ECO:0007669"/>
    <property type="project" value="UniProtKB-KW"/>
</dbReference>
<evidence type="ECO:0000256" key="4">
    <source>
        <dbReference type="SAM" id="SignalP"/>
    </source>
</evidence>
<feature type="non-terminal residue" evidence="6">
    <location>
        <position position="408"/>
    </location>
</feature>
<evidence type="ECO:0000313" key="6">
    <source>
        <dbReference type="EMBL" id="CAH0715039.1"/>
    </source>
</evidence>
<name>A0A8J9U8E9_9NEOP</name>
<dbReference type="InterPro" id="IPR042178">
    <property type="entry name" value="Serpin_sf_1"/>
</dbReference>
<reference evidence="6" key="1">
    <citation type="submission" date="2021-12" db="EMBL/GenBank/DDBJ databases">
        <authorList>
            <person name="Martin H S."/>
        </authorList>
    </citation>
    <scope>NUCLEOTIDE SEQUENCE</scope>
</reference>
<dbReference type="GO" id="GO:0005615">
    <property type="term" value="C:extracellular space"/>
    <property type="evidence" value="ECO:0007669"/>
    <property type="project" value="InterPro"/>
</dbReference>
<evidence type="ECO:0000256" key="3">
    <source>
        <dbReference type="RuleBase" id="RU000411"/>
    </source>
</evidence>